<proteinExistence type="predicted"/>
<dbReference type="PANTHER" id="PTHR43056">
    <property type="entry name" value="PEPTIDASE S9 PROLYL OLIGOPEPTIDASE"/>
    <property type="match status" value="1"/>
</dbReference>
<dbReference type="Proteomes" id="UP000813461">
    <property type="component" value="Unassembled WGS sequence"/>
</dbReference>
<dbReference type="InterPro" id="IPR005674">
    <property type="entry name" value="CocE/Ser_esterase"/>
</dbReference>
<dbReference type="InterPro" id="IPR050585">
    <property type="entry name" value="Xaa-Pro_dipeptidyl-ppase/CocE"/>
</dbReference>
<dbReference type="NCBIfam" id="TIGR00976">
    <property type="entry name" value="CocE_NonD"/>
    <property type="match status" value="1"/>
</dbReference>
<organism evidence="3 4">
    <name type="scientific">Paraphoma chrysanthemicola</name>
    <dbReference type="NCBI Taxonomy" id="798071"/>
    <lineage>
        <taxon>Eukaryota</taxon>
        <taxon>Fungi</taxon>
        <taxon>Dikarya</taxon>
        <taxon>Ascomycota</taxon>
        <taxon>Pezizomycotina</taxon>
        <taxon>Dothideomycetes</taxon>
        <taxon>Pleosporomycetidae</taxon>
        <taxon>Pleosporales</taxon>
        <taxon>Pleosporineae</taxon>
        <taxon>Phaeosphaeriaceae</taxon>
        <taxon>Paraphoma</taxon>
    </lineage>
</organism>
<evidence type="ECO:0000313" key="3">
    <source>
        <dbReference type="EMBL" id="KAH7078450.1"/>
    </source>
</evidence>
<dbReference type="SMART" id="SM00939">
    <property type="entry name" value="PepX_C"/>
    <property type="match status" value="1"/>
</dbReference>
<evidence type="ECO:0000256" key="1">
    <source>
        <dbReference type="ARBA" id="ARBA00022801"/>
    </source>
</evidence>
<accession>A0A8K0R0X1</accession>
<dbReference type="Pfam" id="PF02129">
    <property type="entry name" value="Peptidase_S15"/>
    <property type="match status" value="1"/>
</dbReference>
<dbReference type="GO" id="GO:0008239">
    <property type="term" value="F:dipeptidyl-peptidase activity"/>
    <property type="evidence" value="ECO:0007669"/>
    <property type="project" value="InterPro"/>
</dbReference>
<dbReference type="Gene3D" id="1.10.3020.20">
    <property type="match status" value="1"/>
</dbReference>
<protein>
    <submittedName>
        <fullName evidence="3">Alpha/Beta hydrolase protein</fullName>
    </submittedName>
</protein>
<reference evidence="3" key="1">
    <citation type="journal article" date="2021" name="Nat. Commun.">
        <title>Genetic determinants of endophytism in the Arabidopsis root mycobiome.</title>
        <authorList>
            <person name="Mesny F."/>
            <person name="Miyauchi S."/>
            <person name="Thiergart T."/>
            <person name="Pickel B."/>
            <person name="Atanasova L."/>
            <person name="Karlsson M."/>
            <person name="Huettel B."/>
            <person name="Barry K.W."/>
            <person name="Haridas S."/>
            <person name="Chen C."/>
            <person name="Bauer D."/>
            <person name="Andreopoulos W."/>
            <person name="Pangilinan J."/>
            <person name="LaButti K."/>
            <person name="Riley R."/>
            <person name="Lipzen A."/>
            <person name="Clum A."/>
            <person name="Drula E."/>
            <person name="Henrissat B."/>
            <person name="Kohler A."/>
            <person name="Grigoriev I.V."/>
            <person name="Martin F.M."/>
            <person name="Hacquard S."/>
        </authorList>
    </citation>
    <scope>NUCLEOTIDE SEQUENCE</scope>
    <source>
        <strain evidence="3">MPI-SDFR-AT-0120</strain>
    </source>
</reference>
<evidence type="ECO:0000313" key="4">
    <source>
        <dbReference type="Proteomes" id="UP000813461"/>
    </source>
</evidence>
<dbReference type="InterPro" id="IPR000383">
    <property type="entry name" value="Xaa-Pro-like_dom"/>
</dbReference>
<dbReference type="Gene3D" id="2.60.120.260">
    <property type="entry name" value="Galactose-binding domain-like"/>
    <property type="match status" value="1"/>
</dbReference>
<dbReference type="InterPro" id="IPR029058">
    <property type="entry name" value="AB_hydrolase_fold"/>
</dbReference>
<dbReference type="PANTHER" id="PTHR43056:SF10">
    <property type="entry name" value="COCE_NOND FAMILY, PUTATIVE (AFU_ORTHOLOGUE AFUA_7G00600)-RELATED"/>
    <property type="match status" value="1"/>
</dbReference>
<dbReference type="Gene3D" id="3.40.50.1820">
    <property type="entry name" value="alpha/beta hydrolase"/>
    <property type="match status" value="1"/>
</dbReference>
<dbReference type="Pfam" id="PF08530">
    <property type="entry name" value="PepX_C"/>
    <property type="match status" value="1"/>
</dbReference>
<feature type="domain" description="Xaa-Pro dipeptidyl-peptidase C-terminal" evidence="2">
    <location>
        <begin position="330"/>
        <end position="605"/>
    </location>
</feature>
<dbReference type="InterPro" id="IPR013736">
    <property type="entry name" value="Xaa-Pro_dipept_C"/>
</dbReference>
<dbReference type="EMBL" id="JAGMVJ010000017">
    <property type="protein sequence ID" value="KAH7078450.1"/>
    <property type="molecule type" value="Genomic_DNA"/>
</dbReference>
<evidence type="ECO:0000259" key="2">
    <source>
        <dbReference type="SMART" id="SM00939"/>
    </source>
</evidence>
<keyword evidence="4" id="KW-1185">Reference proteome</keyword>
<dbReference type="InterPro" id="IPR008979">
    <property type="entry name" value="Galactose-bd-like_sf"/>
</dbReference>
<dbReference type="OrthoDB" id="2578740at2759"/>
<comment type="caution">
    <text evidence="3">The sequence shown here is derived from an EMBL/GenBank/DDBJ whole genome shotgun (WGS) entry which is preliminary data.</text>
</comment>
<dbReference type="SUPFAM" id="SSF49785">
    <property type="entry name" value="Galactose-binding domain-like"/>
    <property type="match status" value="1"/>
</dbReference>
<gene>
    <name evidence="3" type="ORF">FB567DRAFT_596046</name>
</gene>
<dbReference type="SUPFAM" id="SSF53474">
    <property type="entry name" value="alpha/beta-Hydrolases"/>
    <property type="match status" value="1"/>
</dbReference>
<sequence>MTVSSFKVGSIPVIETATTPISDPRSLYTRAGPEPKTVTLPVGFKKEPDCRAVERETIFEQDVAIPMRDGVVLRADVFRPAGAGARELPAIVHYSPYGKTGTGAFDVAFIPGRVGIARGDVSGYQSFEAFDPIEWVLHDYAVVNVDARGTYSSEGNIKFWGTAEGRDGHDVIEHIAQLPWCSGKVALTGNSWLTMTQWFIAAERPPHLACMMPLEGVSDLYRENLLRGGVPYPAFFGLLGSWLFGNTQREDIAAMIAKYPFMNDYWEDKRANISLIQVPAYVLASMSTMLHTVGSLRGFDEIPHDKKWLRIHATHEWHDLYQKHSIVDFKKFLDFYMKGKTSNGWEATPKVRASVIRYNADPIPNLEFTAWPIPEAKDTKLYLSADNTLLPDSSSVVSGQQSYQSDAKGLFFDADGEELSFTYVFPKQTRLIGNTKAVLYMSCPDYDDLDVFVILRKADKNGKVLRHLNVPFAELKAAAAAGDGMDTAKSVEDVPLINPLQYIGPSGILRASHRAIDESKSKHNFPVHKHTEESQQKVKPGQVVKLEIGIWPAGIQFEAGERLVLRISGHDMRLPEFDSLRGVFEETNKGKHVVHVGGEYDSHIVLPLLEV</sequence>
<dbReference type="AlphaFoldDB" id="A0A8K0R0X1"/>
<name>A0A8K0R0X1_9PLEO</name>
<keyword evidence="1 3" id="KW-0378">Hydrolase</keyword>